<evidence type="ECO:0000256" key="4">
    <source>
        <dbReference type="ARBA" id="ARBA00022692"/>
    </source>
</evidence>
<dbReference type="PANTHER" id="PTHR35093:SF8">
    <property type="entry name" value="OUTER MEMBRANE PROTEIN NMB0088-RELATED"/>
    <property type="match status" value="1"/>
</dbReference>
<dbReference type="eggNOG" id="COG2067">
    <property type="taxonomic scope" value="Bacteria"/>
</dbReference>
<evidence type="ECO:0000313" key="9">
    <source>
        <dbReference type="Proteomes" id="UP000009011"/>
    </source>
</evidence>
<dbReference type="PANTHER" id="PTHR35093">
    <property type="entry name" value="OUTER MEMBRANE PROTEIN NMB0088-RELATED"/>
    <property type="match status" value="1"/>
</dbReference>
<keyword evidence="4" id="KW-0812">Transmembrane</keyword>
<evidence type="ECO:0000256" key="7">
    <source>
        <dbReference type="ARBA" id="ARBA00023237"/>
    </source>
</evidence>
<dbReference type="AlphaFoldDB" id="I7A2V0"/>
<protein>
    <submittedName>
        <fullName evidence="8">Membrane protein involved in aromatic hydrocarbon degradation</fullName>
    </submittedName>
</protein>
<sequence length="423" mass="45769">MKKLTAILTAVLMIAFTAVPLKANGLSLNSVGTRALGMGGAFVGLANDGSAIYWNPAGLAGLDSRVYLYGTFIMPNGYYKNGPIDASLVNNVYPAPGLFVNYSLDDMALGLGVYVPAGIGAEWNTSEFGYPSQANLELMSQIGVINISPAFAYQVSENLSLGVAVNISYAMFDMKQPVMQDVNGDGIPEFFQYDESSDGLGFGATFGLKYNFNPELSFGATVRLASKVSMSGTAKNNLFPVLPNLPPAVMPGPGESDFDRDVTWPLWISGGFAYKPNDKLTLVLDAQFSQWSELDELVTEYNDAYWKLAMSVDDGNKFILKWEDKVQIRAGAEYQFSPCFTGRIGYYYDPAPAPDETVNILFPSSTNHVLTGGLTYSMGKIQLEAAAEYLFGAERDITQGSHNMGGKHLLNVFSFSVGVGYNL</sequence>
<dbReference type="GO" id="GO:0015483">
    <property type="term" value="F:long-chain fatty acid transporting porin activity"/>
    <property type="evidence" value="ECO:0007669"/>
    <property type="project" value="TreeGrafter"/>
</dbReference>
<evidence type="ECO:0000256" key="2">
    <source>
        <dbReference type="ARBA" id="ARBA00008163"/>
    </source>
</evidence>
<organism evidence="8 9">
    <name type="scientific">Melioribacter roseus (strain DSM 23840 / JCM 17771 / VKM B-2668 / P3M-2)</name>
    <dbReference type="NCBI Taxonomy" id="1191523"/>
    <lineage>
        <taxon>Bacteria</taxon>
        <taxon>Pseudomonadati</taxon>
        <taxon>Ignavibacteriota</taxon>
        <taxon>Ignavibacteria</taxon>
        <taxon>Ignavibacteriales</taxon>
        <taxon>Melioribacteraceae</taxon>
        <taxon>Melioribacter</taxon>
    </lineage>
</organism>
<gene>
    <name evidence="8" type="ordered locus">MROS_1021</name>
</gene>
<dbReference type="Proteomes" id="UP000009011">
    <property type="component" value="Chromosome"/>
</dbReference>
<proteinExistence type="inferred from homology"/>
<evidence type="ECO:0000256" key="1">
    <source>
        <dbReference type="ARBA" id="ARBA00004571"/>
    </source>
</evidence>
<name>I7A2V0_MELRP</name>
<keyword evidence="9" id="KW-1185">Reference proteome</keyword>
<dbReference type="Gene3D" id="2.40.160.60">
    <property type="entry name" value="Outer membrane protein transport protein (OMPP1/FadL/TodX)"/>
    <property type="match status" value="1"/>
</dbReference>
<evidence type="ECO:0000256" key="5">
    <source>
        <dbReference type="ARBA" id="ARBA00022729"/>
    </source>
</evidence>
<keyword evidence="6" id="KW-0472">Membrane</keyword>
<keyword evidence="7" id="KW-0998">Cell outer membrane</keyword>
<dbReference type="STRING" id="1191523.MROS_1021"/>
<comment type="subcellular location">
    <subcellularLocation>
        <location evidence="1">Cell outer membrane</location>
        <topology evidence="1">Multi-pass membrane protein</topology>
    </subcellularLocation>
</comment>
<reference evidence="8 9" key="1">
    <citation type="journal article" date="2013" name="PLoS ONE">
        <title>Genomic analysis of Melioribacter roseus, facultatively anaerobic organotrophic bacterium representing a novel deep lineage within Bacteriodetes/Chlorobi group.</title>
        <authorList>
            <person name="Kadnikov V.V."/>
            <person name="Mardanov A.V."/>
            <person name="Podosokorskaya O.A."/>
            <person name="Gavrilov S.N."/>
            <person name="Kublanov I.V."/>
            <person name="Beletsky A.V."/>
            <person name="Bonch-Osmolovskaya E.A."/>
            <person name="Ravin N.V."/>
        </authorList>
    </citation>
    <scope>NUCLEOTIDE SEQUENCE [LARGE SCALE GENOMIC DNA]</scope>
    <source>
        <strain evidence="9">JCM 17771 / P3M-2</strain>
    </source>
</reference>
<dbReference type="EMBL" id="CP003557">
    <property type="protein sequence ID" value="AFN74261.1"/>
    <property type="molecule type" value="Genomic_DNA"/>
</dbReference>
<dbReference type="KEGG" id="mro:MROS_1021"/>
<dbReference type="Pfam" id="PF03349">
    <property type="entry name" value="Toluene_X"/>
    <property type="match status" value="1"/>
</dbReference>
<keyword evidence="3" id="KW-1134">Transmembrane beta strand</keyword>
<evidence type="ECO:0000313" key="8">
    <source>
        <dbReference type="EMBL" id="AFN74261.1"/>
    </source>
</evidence>
<dbReference type="HOGENOM" id="CLU_035981_2_1_10"/>
<dbReference type="GO" id="GO:0009279">
    <property type="term" value="C:cell outer membrane"/>
    <property type="evidence" value="ECO:0007669"/>
    <property type="project" value="UniProtKB-SubCell"/>
</dbReference>
<comment type="similarity">
    <text evidence="2">Belongs to the OmpP1/FadL family.</text>
</comment>
<dbReference type="InterPro" id="IPR005017">
    <property type="entry name" value="OMPP1/FadL/TodX"/>
</dbReference>
<evidence type="ECO:0000256" key="6">
    <source>
        <dbReference type="ARBA" id="ARBA00023136"/>
    </source>
</evidence>
<evidence type="ECO:0000256" key="3">
    <source>
        <dbReference type="ARBA" id="ARBA00022452"/>
    </source>
</evidence>
<dbReference type="RefSeq" id="WP_014855697.1">
    <property type="nucleotide sequence ID" value="NC_018178.1"/>
</dbReference>
<keyword evidence="5" id="KW-0732">Signal</keyword>
<accession>I7A2V0</accession>
<dbReference type="SUPFAM" id="SSF56935">
    <property type="entry name" value="Porins"/>
    <property type="match status" value="1"/>
</dbReference>